<dbReference type="GO" id="GO:0016758">
    <property type="term" value="F:hexosyltransferase activity"/>
    <property type="evidence" value="ECO:0007669"/>
    <property type="project" value="UniProtKB-ARBA"/>
</dbReference>
<dbReference type="AlphaFoldDB" id="A0AAE0ML79"/>
<reference evidence="3" key="2">
    <citation type="submission" date="2023-06" db="EMBL/GenBank/DDBJ databases">
        <authorList>
            <consortium name="Lawrence Berkeley National Laboratory"/>
            <person name="Haridas S."/>
            <person name="Hensen N."/>
            <person name="Bonometti L."/>
            <person name="Westerberg I."/>
            <person name="Brannstrom I.O."/>
            <person name="Guillou S."/>
            <person name="Cros-Aarteil S."/>
            <person name="Calhoun S."/>
            <person name="Kuo A."/>
            <person name="Mondo S."/>
            <person name="Pangilinan J."/>
            <person name="Riley R."/>
            <person name="Labutti K."/>
            <person name="Andreopoulos B."/>
            <person name="Lipzen A."/>
            <person name="Chen C."/>
            <person name="Yanf M."/>
            <person name="Daum C."/>
            <person name="Ng V."/>
            <person name="Clum A."/>
            <person name="Steindorff A."/>
            <person name="Ohm R."/>
            <person name="Martin F."/>
            <person name="Silar P."/>
            <person name="Natvig D."/>
            <person name="Lalanne C."/>
            <person name="Gautier V."/>
            <person name="Ament-Velasquez S.L."/>
            <person name="Kruys A."/>
            <person name="Hutchinson M.I."/>
            <person name="Powell A.J."/>
            <person name="Barry K."/>
            <person name="Miller A.N."/>
            <person name="Grigoriev I.V."/>
            <person name="Debuchy R."/>
            <person name="Gladieux P."/>
            <person name="Thoren M.H."/>
            <person name="Johannesson H."/>
        </authorList>
    </citation>
    <scope>NUCLEOTIDE SEQUENCE</scope>
    <source>
        <strain evidence="3">SMH4131-1</strain>
    </source>
</reference>
<proteinExistence type="predicted"/>
<dbReference type="SUPFAM" id="SSF53756">
    <property type="entry name" value="UDP-Glycosyltransferase/glycogen phosphorylase"/>
    <property type="match status" value="1"/>
</dbReference>
<sequence length="471" mass="51709">MTSTEQNPQRPVLLFASHPITGHITPTLRVASALASRGWEAWFLGPTTYRSRITNAGVHFTPLLGAADLNDLHYYSATKPPTPDYWSLTWQQRNTVDFQLTWIDVIPTEWESLKRALGMLYRLSPHRPIIVVAEAMFFGILPLFYNAPLPDGVQKPKTVALSIMLPFIYSADVPPFFADAAISPSGAATESPEEARKRYSRAWVCWEKDTAGLKARMDAKLVEAGATQLVDGPFLSGANYLPHKAILQLGLPGFFLPRGDWPAHFKVVGVLPTAKPRGGTWLDLPPWWKDVLQIDITESKKKKVIVVAQGTIEIDPNDLIIPTLRAMAGRSDVIVVAILGRKGATLPVDFAVPANGRVTDYLNYDAILPHAQAWVHNGGYGAVQSGLAHGTPMVVAGEGQDKVDNARRVEWSGAGVNLGGPMPDIKHMRKAIETVLDDEGFKERFERLVAERSGLDCFDLVEKQLLGLGDA</sequence>
<feature type="domain" description="Erythromycin biosynthesis protein CIII-like C-terminal" evidence="2">
    <location>
        <begin position="346"/>
        <end position="452"/>
    </location>
</feature>
<evidence type="ECO:0000313" key="3">
    <source>
        <dbReference type="EMBL" id="KAK3335179.1"/>
    </source>
</evidence>
<protein>
    <recommendedName>
        <fullName evidence="2">Erythromycin biosynthesis protein CIII-like C-terminal domain-containing protein</fullName>
    </recommendedName>
</protein>
<evidence type="ECO:0000256" key="1">
    <source>
        <dbReference type="ARBA" id="ARBA00022679"/>
    </source>
</evidence>
<dbReference type="Proteomes" id="UP001286456">
    <property type="component" value="Unassembled WGS sequence"/>
</dbReference>
<keyword evidence="1" id="KW-0808">Transferase</keyword>
<dbReference type="Pfam" id="PF06722">
    <property type="entry name" value="EryCIII-like_C"/>
    <property type="match status" value="1"/>
</dbReference>
<dbReference type="GO" id="GO:0008194">
    <property type="term" value="F:UDP-glycosyltransferase activity"/>
    <property type="evidence" value="ECO:0007669"/>
    <property type="project" value="InterPro"/>
</dbReference>
<dbReference type="CDD" id="cd03784">
    <property type="entry name" value="GT1_Gtf-like"/>
    <property type="match status" value="1"/>
</dbReference>
<evidence type="ECO:0000313" key="4">
    <source>
        <dbReference type="Proteomes" id="UP001286456"/>
    </source>
</evidence>
<reference evidence="3" key="1">
    <citation type="journal article" date="2023" name="Mol. Phylogenet. Evol.">
        <title>Genome-scale phylogeny and comparative genomics of the fungal order Sordariales.</title>
        <authorList>
            <person name="Hensen N."/>
            <person name="Bonometti L."/>
            <person name="Westerberg I."/>
            <person name="Brannstrom I.O."/>
            <person name="Guillou S."/>
            <person name="Cros-Aarteil S."/>
            <person name="Calhoun S."/>
            <person name="Haridas S."/>
            <person name="Kuo A."/>
            <person name="Mondo S."/>
            <person name="Pangilinan J."/>
            <person name="Riley R."/>
            <person name="LaButti K."/>
            <person name="Andreopoulos B."/>
            <person name="Lipzen A."/>
            <person name="Chen C."/>
            <person name="Yan M."/>
            <person name="Daum C."/>
            <person name="Ng V."/>
            <person name="Clum A."/>
            <person name="Steindorff A."/>
            <person name="Ohm R.A."/>
            <person name="Martin F."/>
            <person name="Silar P."/>
            <person name="Natvig D.O."/>
            <person name="Lalanne C."/>
            <person name="Gautier V."/>
            <person name="Ament-Velasquez S.L."/>
            <person name="Kruys A."/>
            <person name="Hutchinson M.I."/>
            <person name="Powell A.J."/>
            <person name="Barry K."/>
            <person name="Miller A.N."/>
            <person name="Grigoriev I.V."/>
            <person name="Debuchy R."/>
            <person name="Gladieux P."/>
            <person name="Hiltunen Thoren M."/>
            <person name="Johannesson H."/>
        </authorList>
    </citation>
    <scope>NUCLEOTIDE SEQUENCE</scope>
    <source>
        <strain evidence="3">SMH4131-1</strain>
    </source>
</reference>
<dbReference type="PANTHER" id="PTHR21015:SF22">
    <property type="entry name" value="GLYCOSYLTRANSFERASE"/>
    <property type="match status" value="1"/>
</dbReference>
<dbReference type="InterPro" id="IPR002213">
    <property type="entry name" value="UDP_glucos_trans"/>
</dbReference>
<dbReference type="Gene3D" id="3.40.50.2000">
    <property type="entry name" value="Glycogen Phosphorylase B"/>
    <property type="match status" value="2"/>
</dbReference>
<dbReference type="EMBL" id="JAUEPO010000001">
    <property type="protein sequence ID" value="KAK3335179.1"/>
    <property type="molecule type" value="Genomic_DNA"/>
</dbReference>
<keyword evidence="4" id="KW-1185">Reference proteome</keyword>
<accession>A0AAE0ML79</accession>
<name>A0AAE0ML79_9PEZI</name>
<organism evidence="3 4">
    <name type="scientific">Cercophora scortea</name>
    <dbReference type="NCBI Taxonomy" id="314031"/>
    <lineage>
        <taxon>Eukaryota</taxon>
        <taxon>Fungi</taxon>
        <taxon>Dikarya</taxon>
        <taxon>Ascomycota</taxon>
        <taxon>Pezizomycotina</taxon>
        <taxon>Sordariomycetes</taxon>
        <taxon>Sordariomycetidae</taxon>
        <taxon>Sordariales</taxon>
        <taxon>Lasiosphaeriaceae</taxon>
        <taxon>Cercophora</taxon>
    </lineage>
</organism>
<gene>
    <name evidence="3" type="ORF">B0T19DRAFT_405783</name>
</gene>
<comment type="caution">
    <text evidence="3">The sequence shown here is derived from an EMBL/GenBank/DDBJ whole genome shotgun (WGS) entry which is preliminary data.</text>
</comment>
<dbReference type="PANTHER" id="PTHR21015">
    <property type="entry name" value="UDP-N-ACETYLGLUCOSAMINE--N-ACETYLMURAMYL-(PENTAPEPTIDE) PYROPHOSPHORYL-UNDECAPRENOL N-ACETYLGLUCOSAMINE TRANSFERASE 1"/>
    <property type="match status" value="1"/>
</dbReference>
<evidence type="ECO:0000259" key="2">
    <source>
        <dbReference type="Pfam" id="PF06722"/>
    </source>
</evidence>
<dbReference type="InterPro" id="IPR010610">
    <property type="entry name" value="EryCIII-like_C"/>
</dbReference>